<evidence type="ECO:0000313" key="1">
    <source>
        <dbReference type="EMBL" id="PRQ07124.1"/>
    </source>
</evidence>
<sequence length="847" mass="90304">MRSAVIRGLAAIVALVLLVWPAAVRAQTWGQYLVVIDDSGSMDTNDPDRLVMLASLALAATLSDADQVMIVGLNELAGGETQTARFVSPRELLAERDGGEGQRALAGARLDSMARHEGATPCKQALDRAATILESVAAAGAPQTLLMLTDGACTRPIDPAQTWLARLRSHAEGRFRFALLSKNQRNERLDPALVEYATATGWTADPKIEFDSRSLLRAFAEVLSFSRGLRYDDGGRVGLERSFAGAREVRVLAVSTEGRAPITLAFTDASMDSREDPLTGGPTFKHAEFGWSLRVARTGAHELPFAVRSPDAGVEVLVIPSYGALQIEAVVGPCEADEPPPLPWTRERAVRSGQPACAWARLVGDRGETIHPTHSFNFELELCQDPACSAPSAMQPDQDGSFNAQLGVMPEGRTERWFRARGGALAAPLMVQRGIQAVAFGITAVARADQPDKPIDGLELGVLPQALPQVVTLELSGSFPDGSEADVRCEVAGDAGQTNLLAGELACLRCVPTPSTVALQDPFTLQVEIQATALCPMISDKLGELPVALDLSITPKDPQSEVGPRRVPIRALLRHAVIEAQTAQVTGGEASEVTLRFPSPVNANVELSLEPGSELAAELSAELAAELADDLRVALAQSTLRLTGEPGAVAEVTVSLTATDCCSTGDYPFTLHVRDAAGGPQLEIPVTVSVVAPSFWVCPGKLILKWSLVALGIGLLIWLIRGFTSPAKFAQTAVLARAESHEALAKLNDGDEDWRLVASLEPTKRGFYAPATVHLGGQKAALPSLRELPADARIEARGHDNASLVVEAEGIETFKESSGWQPLPVGEQPIGSSIVLRRDDTYLMFRR</sequence>
<dbReference type="RefSeq" id="WP_181233779.1">
    <property type="nucleotide sequence ID" value="NZ_PVNL01000058.1"/>
</dbReference>
<dbReference type="Gene3D" id="3.40.50.410">
    <property type="entry name" value="von Willebrand factor, type A domain"/>
    <property type="match status" value="1"/>
</dbReference>
<proteinExistence type="predicted"/>
<reference evidence="1 2" key="1">
    <citation type="submission" date="2018-03" db="EMBL/GenBank/DDBJ databases">
        <title>Draft Genome Sequences of the Obligatory Marine Myxobacteria Enhygromyxa salina SWB007.</title>
        <authorList>
            <person name="Poehlein A."/>
            <person name="Moghaddam J.A."/>
            <person name="Harms H."/>
            <person name="Alanjari M."/>
            <person name="Koenig G.M."/>
            <person name="Daniel R."/>
            <person name="Schaeberle T.F."/>
        </authorList>
    </citation>
    <scope>NUCLEOTIDE SEQUENCE [LARGE SCALE GENOMIC DNA]</scope>
    <source>
        <strain evidence="1 2">SWB007</strain>
    </source>
</reference>
<dbReference type="InterPro" id="IPR036465">
    <property type="entry name" value="vWFA_dom_sf"/>
</dbReference>
<evidence type="ECO:0000313" key="2">
    <source>
        <dbReference type="Proteomes" id="UP000238823"/>
    </source>
</evidence>
<dbReference type="Proteomes" id="UP000238823">
    <property type="component" value="Unassembled WGS sequence"/>
</dbReference>
<gene>
    <name evidence="1" type="ORF">ENSA7_31390</name>
</gene>
<organism evidence="1 2">
    <name type="scientific">Enhygromyxa salina</name>
    <dbReference type="NCBI Taxonomy" id="215803"/>
    <lineage>
        <taxon>Bacteria</taxon>
        <taxon>Pseudomonadati</taxon>
        <taxon>Myxococcota</taxon>
        <taxon>Polyangia</taxon>
        <taxon>Nannocystales</taxon>
        <taxon>Nannocystaceae</taxon>
        <taxon>Enhygromyxa</taxon>
    </lineage>
</organism>
<dbReference type="EMBL" id="PVNL01000058">
    <property type="protein sequence ID" value="PRQ07124.1"/>
    <property type="molecule type" value="Genomic_DNA"/>
</dbReference>
<name>A0A2S9YPU8_9BACT</name>
<dbReference type="SUPFAM" id="SSF53300">
    <property type="entry name" value="vWA-like"/>
    <property type="match status" value="1"/>
</dbReference>
<comment type="caution">
    <text evidence="1">The sequence shown here is derived from an EMBL/GenBank/DDBJ whole genome shotgun (WGS) entry which is preliminary data.</text>
</comment>
<dbReference type="AlphaFoldDB" id="A0A2S9YPU8"/>
<evidence type="ECO:0008006" key="3">
    <source>
        <dbReference type="Google" id="ProtNLM"/>
    </source>
</evidence>
<accession>A0A2S9YPU8</accession>
<protein>
    <recommendedName>
        <fullName evidence="3">VWFA domain-containing protein</fullName>
    </recommendedName>
</protein>